<dbReference type="InterPro" id="IPR010357">
    <property type="entry name" value="TXNDC17_dom"/>
</dbReference>
<keyword evidence="4" id="KW-1185">Reference proteome</keyword>
<accession>A0A177B621</accession>
<dbReference type="EMBL" id="LWCA01000348">
    <property type="protein sequence ID" value="OAF69031.1"/>
    <property type="molecule type" value="Genomic_DNA"/>
</dbReference>
<gene>
    <name evidence="3" type="ORF">A3Q56_03238</name>
</gene>
<protein>
    <recommendedName>
        <fullName evidence="2">Thioredoxin domain-containing protein</fullName>
    </recommendedName>
</protein>
<reference evidence="3 4" key="1">
    <citation type="submission" date="2016-04" db="EMBL/GenBank/DDBJ databases">
        <title>The genome of Intoshia linei affirms orthonectids as highly simplified spiralians.</title>
        <authorList>
            <person name="Mikhailov K.V."/>
            <person name="Slusarev G.S."/>
            <person name="Nikitin M.A."/>
            <person name="Logacheva M.D."/>
            <person name="Penin A."/>
            <person name="Aleoshin V."/>
            <person name="Panchin Y.V."/>
        </authorList>
    </citation>
    <scope>NUCLEOTIDE SEQUENCE [LARGE SCALE GENOMIC DNA]</scope>
    <source>
        <strain evidence="3">Intl2013</strain>
        <tissue evidence="3">Whole animal</tissue>
    </source>
</reference>
<dbReference type="Gene3D" id="3.40.30.10">
    <property type="entry name" value="Glutaredoxin"/>
    <property type="match status" value="1"/>
</dbReference>
<proteinExistence type="inferred from homology"/>
<dbReference type="OrthoDB" id="78947at2759"/>
<dbReference type="AlphaFoldDB" id="A0A177B621"/>
<organism evidence="3 4">
    <name type="scientific">Intoshia linei</name>
    <dbReference type="NCBI Taxonomy" id="1819745"/>
    <lineage>
        <taxon>Eukaryota</taxon>
        <taxon>Metazoa</taxon>
        <taxon>Spiralia</taxon>
        <taxon>Lophotrochozoa</taxon>
        <taxon>Mesozoa</taxon>
        <taxon>Orthonectida</taxon>
        <taxon>Rhopaluridae</taxon>
        <taxon>Intoshia</taxon>
    </lineage>
</organism>
<name>A0A177B621_9BILA</name>
<evidence type="ECO:0000256" key="1">
    <source>
        <dbReference type="ARBA" id="ARBA00008987"/>
    </source>
</evidence>
<dbReference type="PANTHER" id="PTHR12452:SF0">
    <property type="entry name" value="THIOREDOXIN DOMAIN-CONTAINING PROTEIN 17"/>
    <property type="match status" value="1"/>
</dbReference>
<comment type="caution">
    <text evidence="3">The sequence shown here is derived from an EMBL/GenBank/DDBJ whole genome shotgun (WGS) entry which is preliminary data.</text>
</comment>
<sequence length="116" mass="14120">MFEVRDAYDLKEMTSFFKEFSYTKRRIFFYFVSSYDDKLQRMWCPDCIKSDSVILKHLDMKCLQFDGLIKLHIKRDNWNDENNKLVYKNLKFPFTKLPTLHKLEINPDGKSKVNYD</sequence>
<dbReference type="Pfam" id="PF06110">
    <property type="entry name" value="TXD17-like_Trx"/>
    <property type="match status" value="1"/>
</dbReference>
<evidence type="ECO:0000259" key="2">
    <source>
        <dbReference type="Pfam" id="PF06110"/>
    </source>
</evidence>
<dbReference type="InterPro" id="IPR045108">
    <property type="entry name" value="TXNDC17-like"/>
</dbReference>
<feature type="domain" description="Thioredoxin" evidence="2">
    <location>
        <begin position="9"/>
        <end position="104"/>
    </location>
</feature>
<evidence type="ECO:0000313" key="4">
    <source>
        <dbReference type="Proteomes" id="UP000078046"/>
    </source>
</evidence>
<dbReference type="Proteomes" id="UP000078046">
    <property type="component" value="Unassembled WGS sequence"/>
</dbReference>
<dbReference type="GO" id="GO:0047134">
    <property type="term" value="F:protein-disulfide reductase [NAD(P)H] activity"/>
    <property type="evidence" value="ECO:0007669"/>
    <property type="project" value="InterPro"/>
</dbReference>
<dbReference type="PANTHER" id="PTHR12452">
    <property type="entry name" value="42-9-9 PROTEIN-RELATED"/>
    <property type="match status" value="1"/>
</dbReference>
<dbReference type="GO" id="GO:0005829">
    <property type="term" value="C:cytosol"/>
    <property type="evidence" value="ECO:0007669"/>
    <property type="project" value="TreeGrafter"/>
</dbReference>
<comment type="similarity">
    <text evidence="1">Belongs to the thioredoxin family.</text>
</comment>
<evidence type="ECO:0000313" key="3">
    <source>
        <dbReference type="EMBL" id="OAF69031.1"/>
    </source>
</evidence>